<keyword evidence="1" id="KW-0489">Methyltransferase</keyword>
<organism evidence="1 2">
    <name type="scientific">Roridomyces roridus</name>
    <dbReference type="NCBI Taxonomy" id="1738132"/>
    <lineage>
        <taxon>Eukaryota</taxon>
        <taxon>Fungi</taxon>
        <taxon>Dikarya</taxon>
        <taxon>Basidiomycota</taxon>
        <taxon>Agaricomycotina</taxon>
        <taxon>Agaricomycetes</taxon>
        <taxon>Agaricomycetidae</taxon>
        <taxon>Agaricales</taxon>
        <taxon>Marasmiineae</taxon>
        <taxon>Mycenaceae</taxon>
        <taxon>Roridomyces</taxon>
    </lineage>
</organism>
<comment type="caution">
    <text evidence="1">The sequence shown here is derived from an EMBL/GenBank/DDBJ whole genome shotgun (WGS) entry which is preliminary data.</text>
</comment>
<proteinExistence type="predicted"/>
<protein>
    <submittedName>
        <fullName evidence="1">S-adenosyl-L-methionine-dependent methyltransferase</fullName>
    </submittedName>
</protein>
<name>A0AAD7FW93_9AGAR</name>
<evidence type="ECO:0000313" key="1">
    <source>
        <dbReference type="EMBL" id="KAJ7641477.1"/>
    </source>
</evidence>
<accession>A0AAD7FW93</accession>
<dbReference type="EMBL" id="JARKIF010000004">
    <property type="protein sequence ID" value="KAJ7641477.1"/>
    <property type="molecule type" value="Genomic_DNA"/>
</dbReference>
<reference evidence="1" key="1">
    <citation type="submission" date="2023-03" db="EMBL/GenBank/DDBJ databases">
        <title>Massive genome expansion in bonnet fungi (Mycena s.s.) driven by repeated elements and novel gene families across ecological guilds.</title>
        <authorList>
            <consortium name="Lawrence Berkeley National Laboratory"/>
            <person name="Harder C.B."/>
            <person name="Miyauchi S."/>
            <person name="Viragh M."/>
            <person name="Kuo A."/>
            <person name="Thoen E."/>
            <person name="Andreopoulos B."/>
            <person name="Lu D."/>
            <person name="Skrede I."/>
            <person name="Drula E."/>
            <person name="Henrissat B."/>
            <person name="Morin E."/>
            <person name="Kohler A."/>
            <person name="Barry K."/>
            <person name="LaButti K."/>
            <person name="Morin E."/>
            <person name="Salamov A."/>
            <person name="Lipzen A."/>
            <person name="Mereny Z."/>
            <person name="Hegedus B."/>
            <person name="Baldrian P."/>
            <person name="Stursova M."/>
            <person name="Weitz H."/>
            <person name="Taylor A."/>
            <person name="Grigoriev I.V."/>
            <person name="Nagy L.G."/>
            <person name="Martin F."/>
            <person name="Kauserud H."/>
        </authorList>
    </citation>
    <scope>NUCLEOTIDE SEQUENCE</scope>
    <source>
        <strain evidence="1">9284</strain>
    </source>
</reference>
<dbReference type="Proteomes" id="UP001221142">
    <property type="component" value="Unassembled WGS sequence"/>
</dbReference>
<dbReference type="AlphaFoldDB" id="A0AAD7FW93"/>
<gene>
    <name evidence="1" type="ORF">FB45DRAFT_900305</name>
</gene>
<dbReference type="PANTHER" id="PTHR45036:SF1">
    <property type="entry name" value="METHYLTRANSFERASE LIKE 7A"/>
    <property type="match status" value="1"/>
</dbReference>
<dbReference type="GO" id="GO:0032259">
    <property type="term" value="P:methylation"/>
    <property type="evidence" value="ECO:0007669"/>
    <property type="project" value="UniProtKB-KW"/>
</dbReference>
<sequence>MKFDAAVRLAADILGQIRFAVLFSLPDVLRAIYASPSLIFNPTALSRISMAKVWIPFGNGGDINSRPDKEKLITPHATGVVLDIGAGHGYTAKYLDRAKVSKYVALEPNTLMHEAIRERAKEFGFTEADDSLLILSCGAEDTASILSSTDGQVQTIISILTLCSVPSPKQVIHSLASDVLAPGGVLLFHEHVLHPRSDVAWWQSFWTPIWGKVFDGCCLNRPTHKLIEGAVDENGESIWKEGSIWAPFDLVEGNEETLFWRRFGQFVKKGELKLL</sequence>
<dbReference type="InterPro" id="IPR029063">
    <property type="entry name" value="SAM-dependent_MTases_sf"/>
</dbReference>
<dbReference type="CDD" id="cd02440">
    <property type="entry name" value="AdoMet_MTases"/>
    <property type="match status" value="1"/>
</dbReference>
<dbReference type="GO" id="GO:0008168">
    <property type="term" value="F:methyltransferase activity"/>
    <property type="evidence" value="ECO:0007669"/>
    <property type="project" value="UniProtKB-KW"/>
</dbReference>
<dbReference type="Pfam" id="PF13489">
    <property type="entry name" value="Methyltransf_23"/>
    <property type="match status" value="1"/>
</dbReference>
<dbReference type="SUPFAM" id="SSF53335">
    <property type="entry name" value="S-adenosyl-L-methionine-dependent methyltransferases"/>
    <property type="match status" value="1"/>
</dbReference>
<keyword evidence="2" id="KW-1185">Reference proteome</keyword>
<keyword evidence="1" id="KW-0808">Transferase</keyword>
<dbReference type="Gene3D" id="3.40.50.150">
    <property type="entry name" value="Vaccinia Virus protein VP39"/>
    <property type="match status" value="1"/>
</dbReference>
<dbReference type="InterPro" id="IPR052356">
    <property type="entry name" value="Thiol_S-MT"/>
</dbReference>
<dbReference type="PANTHER" id="PTHR45036">
    <property type="entry name" value="METHYLTRANSFERASE LIKE 7B"/>
    <property type="match status" value="1"/>
</dbReference>
<evidence type="ECO:0000313" key="2">
    <source>
        <dbReference type="Proteomes" id="UP001221142"/>
    </source>
</evidence>